<evidence type="ECO:0000313" key="2">
    <source>
        <dbReference type="Proteomes" id="UP001500280"/>
    </source>
</evidence>
<name>A0ABN2IJQ0_9ACTN</name>
<proteinExistence type="predicted"/>
<accession>A0ABN2IJQ0</accession>
<keyword evidence="2" id="KW-1185">Reference proteome</keyword>
<gene>
    <name evidence="1" type="ORF">GCM10009745_62810</name>
</gene>
<reference evidence="2" key="1">
    <citation type="journal article" date="2019" name="Int. J. Syst. Evol. Microbiol.">
        <title>The Global Catalogue of Microorganisms (GCM) 10K type strain sequencing project: providing services to taxonomists for standard genome sequencing and annotation.</title>
        <authorList>
            <consortium name="The Broad Institute Genomics Platform"/>
            <consortium name="The Broad Institute Genome Sequencing Center for Infectious Disease"/>
            <person name="Wu L."/>
            <person name="Ma J."/>
        </authorList>
    </citation>
    <scope>NUCLEOTIDE SEQUENCE [LARGE SCALE GENOMIC DNA]</scope>
    <source>
        <strain evidence="2">JCM 14307</strain>
    </source>
</reference>
<dbReference type="EMBL" id="BAAANF010000020">
    <property type="protein sequence ID" value="GAA1706375.1"/>
    <property type="molecule type" value="Genomic_DNA"/>
</dbReference>
<comment type="caution">
    <text evidence="1">The sequence shown here is derived from an EMBL/GenBank/DDBJ whole genome shotgun (WGS) entry which is preliminary data.</text>
</comment>
<protein>
    <submittedName>
        <fullName evidence="1">Uncharacterized protein</fullName>
    </submittedName>
</protein>
<evidence type="ECO:0000313" key="1">
    <source>
        <dbReference type="EMBL" id="GAA1706375.1"/>
    </source>
</evidence>
<dbReference type="RefSeq" id="WP_344159886.1">
    <property type="nucleotide sequence ID" value="NZ_BAAANF010000020.1"/>
</dbReference>
<dbReference type="Proteomes" id="UP001500280">
    <property type="component" value="Unassembled WGS sequence"/>
</dbReference>
<sequence>MGNAEPGGVLSGEVEVGTTYLVEVPHVLEGDQRLTFGALRGATFPLTVTGVEGSAAEGVRSVLSPTTAVALTAEQCLELGLPDGEYEIIGNLRTADGTPIVLPRVQTLTVPVEWLVPFTDERPHGHWDATGSLW</sequence>
<organism evidence="1 2">
    <name type="scientific">Kribbella yunnanensis</name>
    <dbReference type="NCBI Taxonomy" id="190194"/>
    <lineage>
        <taxon>Bacteria</taxon>
        <taxon>Bacillati</taxon>
        <taxon>Actinomycetota</taxon>
        <taxon>Actinomycetes</taxon>
        <taxon>Propionibacteriales</taxon>
        <taxon>Kribbellaceae</taxon>
        <taxon>Kribbella</taxon>
    </lineage>
</organism>